<dbReference type="InterPro" id="IPR057992">
    <property type="entry name" value="TPR_SYVN1_N"/>
</dbReference>
<keyword evidence="7" id="KW-0808">Transferase</keyword>
<keyword evidence="9" id="KW-0479">Metal-binding</keyword>
<evidence type="ECO:0000256" key="9">
    <source>
        <dbReference type="ARBA" id="ARBA00022723"/>
    </source>
</evidence>
<evidence type="ECO:0000256" key="7">
    <source>
        <dbReference type="ARBA" id="ARBA00022679"/>
    </source>
</evidence>
<feature type="transmembrane region" description="Helical" evidence="22">
    <location>
        <begin position="352"/>
        <end position="376"/>
    </location>
</feature>
<evidence type="ECO:0000256" key="10">
    <source>
        <dbReference type="ARBA" id="ARBA00022771"/>
    </source>
</evidence>
<evidence type="ECO:0000256" key="18">
    <source>
        <dbReference type="ARBA" id="ARBA00023163"/>
    </source>
</evidence>
<dbReference type="SUPFAM" id="SSF57850">
    <property type="entry name" value="RING/U-box"/>
    <property type="match status" value="1"/>
</dbReference>
<dbReference type="GO" id="GO:0061630">
    <property type="term" value="F:ubiquitin protein ligase activity"/>
    <property type="evidence" value="ECO:0007669"/>
    <property type="project" value="UniProtKB-EC"/>
</dbReference>
<keyword evidence="15" id="KW-0805">Transcription regulation</keyword>
<evidence type="ECO:0000256" key="2">
    <source>
        <dbReference type="ARBA" id="ARBA00004123"/>
    </source>
</evidence>
<dbReference type="AlphaFoldDB" id="A0AAP0HAV2"/>
<keyword evidence="13" id="KW-0862">Zinc</keyword>
<feature type="transmembrane region" description="Helical" evidence="22">
    <location>
        <begin position="313"/>
        <end position="332"/>
    </location>
</feature>
<dbReference type="InterPro" id="IPR050731">
    <property type="entry name" value="HRD1_E3_ubiq-ligases"/>
</dbReference>
<dbReference type="PANTHER" id="PTHR22763:SF184">
    <property type="entry name" value="E3 UBIQUITIN-PROTEIN LIGASE SYNOVIOLIN"/>
    <property type="match status" value="1"/>
</dbReference>
<keyword evidence="19" id="KW-0539">Nucleus</keyword>
<evidence type="ECO:0000256" key="8">
    <source>
        <dbReference type="ARBA" id="ARBA00022692"/>
    </source>
</evidence>
<evidence type="ECO:0000256" key="14">
    <source>
        <dbReference type="ARBA" id="ARBA00022989"/>
    </source>
</evidence>
<dbReference type="PROSITE" id="PS50089">
    <property type="entry name" value="ZF_RING_2"/>
    <property type="match status" value="1"/>
</dbReference>
<dbReference type="PANTHER" id="PTHR22763">
    <property type="entry name" value="RING ZINC FINGER PROTEIN"/>
    <property type="match status" value="1"/>
</dbReference>
<keyword evidence="11" id="KW-0833">Ubl conjugation pathway</keyword>
<evidence type="ECO:0000256" key="5">
    <source>
        <dbReference type="ARBA" id="ARBA00010089"/>
    </source>
</evidence>
<feature type="compositionally biased region" description="Polar residues" evidence="21">
    <location>
        <begin position="725"/>
        <end position="754"/>
    </location>
</feature>
<feature type="transmembrane region" description="Helical" evidence="22">
    <location>
        <begin position="397"/>
        <end position="422"/>
    </location>
</feature>
<comment type="catalytic activity">
    <reaction evidence="1">
        <text>S-ubiquitinyl-[E2 ubiquitin-conjugating enzyme]-L-cysteine + [acceptor protein]-L-lysine = [E2 ubiquitin-conjugating enzyme]-L-cysteine + N(6)-ubiquitinyl-[acceptor protein]-L-lysine.</text>
        <dbReference type="EC" id="2.3.2.27"/>
    </reaction>
</comment>
<dbReference type="Pfam" id="PF13639">
    <property type="entry name" value="zf-RING_2"/>
    <property type="match status" value="1"/>
</dbReference>
<sequence length="860" mass="96794">MAGLHGFFKVILQPDLGFLLLPPAVVQLHFPQLHFPNIPPNHQITLWYSEDQHWEVGFGIRRGMLSFTHGWANVVESIPILPYYWVTFTPVSAHRYDMVVYSPNGRDVRDLHAFGVGVEQHNPNDEVDVEDDSDDDVVIIDGWGNDQEEDVGLFNDENEGINEADVPDVEVHNGDDVGQINVEAQNVVVPPVGNLPPVAVPAVPAVPDAPAVEAVDIPAAEHIQPEYLFDDIIIARAKFRFPARLATLANLHHEMWVDLFFENDNGEPFMVRQEMNRGQPRFNISGWMGFVNDKGIHLGRELRLSEYSKMMRLQTYAGLSVVATLAVIYHAFSSRGQFYPATVYLSTSKVCLVLLLNMGLVIMCIMWQLTKLIFLGSLREAEVERLNEQSWREVMEILFAITIFRQDFSVTFLAMVTALLLIKSLHWLAQKRVEYIETTPTVSMLSHVRIVSFMGFLLLVDCLFLYNSVKYLIQTRQASVSLFFSFEYMILATTTISTFVKYVFYVSDMLMEGQWEKKAVYTFYLELIRDLLHLSMYLCFFLAIFVNYGVPLHLIRELYETFRNFKLRIADYIRYRKITSNMNDRFPDATPEELNASDATCIICREEMTTAKRLVCGHLFHVHCLRSWLERQHTCPICRAHVIPNEGGATTTRSQAGTHRQGVNSENTSSQDQNRDAARDENMSGHQKRVQAAAAAASIYQKSFVYPSPSTLTWSSGYALHPNRSTPGTSINNGEHHNSGLNNPANFPSFQLPQTGFIPFHASPNSQDGLNTNLQMAASQLEAQKKLIQQQIEKPATAKNSFTESSVNGGSSGEVDPPMTSSDGKGKAVASSSSSSDSGVDQSQHEKINHNHDDVSISPL</sequence>
<dbReference type="GO" id="GO:0043161">
    <property type="term" value="P:proteasome-mediated ubiquitin-dependent protein catabolic process"/>
    <property type="evidence" value="ECO:0007669"/>
    <property type="project" value="TreeGrafter"/>
</dbReference>
<dbReference type="Gene3D" id="3.30.40.10">
    <property type="entry name" value="Zinc/RING finger domain, C3HC4 (zinc finger)"/>
    <property type="match status" value="1"/>
</dbReference>
<protein>
    <recommendedName>
        <fullName evidence="6">RING-type E3 ubiquitin transferase</fullName>
        <ecNumber evidence="6">2.3.2.27</ecNumber>
    </recommendedName>
</protein>
<feature type="compositionally biased region" description="Polar residues" evidence="21">
    <location>
        <begin position="792"/>
        <end position="803"/>
    </location>
</feature>
<comment type="caution">
    <text evidence="24">The sequence shown here is derived from an EMBL/GenBank/DDBJ whole genome shotgun (WGS) entry which is preliminary data.</text>
</comment>
<evidence type="ECO:0000313" key="25">
    <source>
        <dbReference type="Proteomes" id="UP001408789"/>
    </source>
</evidence>
<feature type="transmembrane region" description="Helical" evidence="22">
    <location>
        <begin position="534"/>
        <end position="555"/>
    </location>
</feature>
<feature type="region of interest" description="Disordered" evidence="21">
    <location>
        <begin position="646"/>
        <end position="690"/>
    </location>
</feature>
<dbReference type="CDD" id="cd16479">
    <property type="entry name" value="RING-H2_synoviolin"/>
    <property type="match status" value="1"/>
</dbReference>
<keyword evidence="17 22" id="KW-0472">Membrane</keyword>
<comment type="pathway">
    <text evidence="4">Protein modification; protein ubiquitination.</text>
</comment>
<feature type="compositionally biased region" description="Polar residues" evidence="21">
    <location>
        <begin position="648"/>
        <end position="672"/>
    </location>
</feature>
<dbReference type="GO" id="GO:0003677">
    <property type="term" value="F:DNA binding"/>
    <property type="evidence" value="ECO:0007669"/>
    <property type="project" value="UniProtKB-KW"/>
</dbReference>
<evidence type="ECO:0000256" key="21">
    <source>
        <dbReference type="SAM" id="MobiDB-lite"/>
    </source>
</evidence>
<feature type="transmembrane region" description="Helical" evidence="22">
    <location>
        <begin position="442"/>
        <end position="466"/>
    </location>
</feature>
<dbReference type="SUPFAM" id="SSF101936">
    <property type="entry name" value="DNA-binding pseudobarrel domain"/>
    <property type="match status" value="1"/>
</dbReference>
<dbReference type="EC" id="2.3.2.27" evidence="6"/>
<evidence type="ECO:0000256" key="3">
    <source>
        <dbReference type="ARBA" id="ARBA00004477"/>
    </source>
</evidence>
<evidence type="ECO:0000256" key="15">
    <source>
        <dbReference type="ARBA" id="ARBA00023015"/>
    </source>
</evidence>
<dbReference type="Pfam" id="PF25563">
    <property type="entry name" value="TPR_SYVN1_N"/>
    <property type="match status" value="1"/>
</dbReference>
<gene>
    <name evidence="24" type="ORF">SSX86_001487</name>
</gene>
<organism evidence="24 25">
    <name type="scientific">Deinandra increscens subsp. villosa</name>
    <dbReference type="NCBI Taxonomy" id="3103831"/>
    <lineage>
        <taxon>Eukaryota</taxon>
        <taxon>Viridiplantae</taxon>
        <taxon>Streptophyta</taxon>
        <taxon>Embryophyta</taxon>
        <taxon>Tracheophyta</taxon>
        <taxon>Spermatophyta</taxon>
        <taxon>Magnoliopsida</taxon>
        <taxon>eudicotyledons</taxon>
        <taxon>Gunneridae</taxon>
        <taxon>Pentapetalae</taxon>
        <taxon>asterids</taxon>
        <taxon>campanulids</taxon>
        <taxon>Asterales</taxon>
        <taxon>Asteraceae</taxon>
        <taxon>Asteroideae</taxon>
        <taxon>Heliantheae alliance</taxon>
        <taxon>Madieae</taxon>
        <taxon>Madiinae</taxon>
        <taxon>Deinandra</taxon>
    </lineage>
</organism>
<reference evidence="24 25" key="1">
    <citation type="submission" date="2024-04" db="EMBL/GenBank/DDBJ databases">
        <title>The reference genome of an endangered Asteraceae, Deinandra increscens subsp. villosa, native to the Central Coast of California.</title>
        <authorList>
            <person name="Guilliams M."/>
            <person name="Hasenstab-Lehman K."/>
            <person name="Meyer R."/>
            <person name="Mcevoy S."/>
        </authorList>
    </citation>
    <scope>NUCLEOTIDE SEQUENCE [LARGE SCALE GENOMIC DNA]</scope>
    <source>
        <tissue evidence="24">Leaf</tissue>
    </source>
</reference>
<dbReference type="SMART" id="SM00184">
    <property type="entry name" value="RING"/>
    <property type="match status" value="1"/>
</dbReference>
<evidence type="ECO:0000256" key="13">
    <source>
        <dbReference type="ARBA" id="ARBA00022833"/>
    </source>
</evidence>
<evidence type="ECO:0000256" key="19">
    <source>
        <dbReference type="ARBA" id="ARBA00023242"/>
    </source>
</evidence>
<dbReference type="EMBL" id="JBCNJP010000003">
    <property type="protein sequence ID" value="KAK9079814.1"/>
    <property type="molecule type" value="Genomic_DNA"/>
</dbReference>
<feature type="compositionally biased region" description="Low complexity" evidence="21">
    <location>
        <begin position="804"/>
        <end position="842"/>
    </location>
</feature>
<feature type="domain" description="RING-type" evidence="23">
    <location>
        <begin position="601"/>
        <end position="639"/>
    </location>
</feature>
<evidence type="ECO:0000256" key="12">
    <source>
        <dbReference type="ARBA" id="ARBA00022824"/>
    </source>
</evidence>
<feature type="compositionally biased region" description="Basic and acidic residues" evidence="21">
    <location>
        <begin position="843"/>
        <end position="860"/>
    </location>
</feature>
<feature type="region of interest" description="Disordered" evidence="21">
    <location>
        <begin position="725"/>
        <end position="771"/>
    </location>
</feature>
<evidence type="ECO:0000256" key="17">
    <source>
        <dbReference type="ARBA" id="ARBA00023136"/>
    </source>
</evidence>
<keyword evidence="25" id="KW-1185">Reference proteome</keyword>
<dbReference type="GO" id="GO:0008270">
    <property type="term" value="F:zinc ion binding"/>
    <property type="evidence" value="ECO:0007669"/>
    <property type="project" value="UniProtKB-KW"/>
</dbReference>
<comment type="subcellular location">
    <subcellularLocation>
        <location evidence="3">Endoplasmic reticulum membrane</location>
        <topology evidence="3">Multi-pass membrane protein</topology>
    </subcellularLocation>
    <subcellularLocation>
        <location evidence="2">Nucleus</location>
    </subcellularLocation>
</comment>
<evidence type="ECO:0000313" key="24">
    <source>
        <dbReference type="EMBL" id="KAK9079814.1"/>
    </source>
</evidence>
<dbReference type="GO" id="GO:0005634">
    <property type="term" value="C:nucleus"/>
    <property type="evidence" value="ECO:0007669"/>
    <property type="project" value="UniProtKB-SubCell"/>
</dbReference>
<evidence type="ECO:0000256" key="20">
    <source>
        <dbReference type="PROSITE-ProRule" id="PRU00175"/>
    </source>
</evidence>
<evidence type="ECO:0000256" key="22">
    <source>
        <dbReference type="SAM" id="Phobius"/>
    </source>
</evidence>
<dbReference type="InterPro" id="IPR015300">
    <property type="entry name" value="DNA-bd_pseudobarrel_sf"/>
</dbReference>
<keyword evidence="12" id="KW-0256">Endoplasmic reticulum</keyword>
<feature type="compositionally biased region" description="Basic and acidic residues" evidence="21">
    <location>
        <begin position="673"/>
        <end position="683"/>
    </location>
</feature>
<keyword evidence="18" id="KW-0804">Transcription</keyword>
<feature type="region of interest" description="Disordered" evidence="21">
    <location>
        <begin position="792"/>
        <end position="860"/>
    </location>
</feature>
<keyword evidence="16" id="KW-0238">DNA-binding</keyword>
<keyword evidence="8 22" id="KW-0812">Transmembrane</keyword>
<evidence type="ECO:0000256" key="6">
    <source>
        <dbReference type="ARBA" id="ARBA00012483"/>
    </source>
</evidence>
<comment type="similarity">
    <text evidence="5">Belongs to the HRD1 family.</text>
</comment>
<dbReference type="InterPro" id="IPR058051">
    <property type="entry name" value="Znf_RING_synoviolin"/>
</dbReference>
<evidence type="ECO:0000256" key="16">
    <source>
        <dbReference type="ARBA" id="ARBA00023125"/>
    </source>
</evidence>
<evidence type="ECO:0000256" key="4">
    <source>
        <dbReference type="ARBA" id="ARBA00004906"/>
    </source>
</evidence>
<accession>A0AAP0HAV2</accession>
<name>A0AAP0HAV2_9ASTR</name>
<evidence type="ECO:0000256" key="11">
    <source>
        <dbReference type="ARBA" id="ARBA00022786"/>
    </source>
</evidence>
<evidence type="ECO:0000256" key="1">
    <source>
        <dbReference type="ARBA" id="ARBA00000900"/>
    </source>
</evidence>
<dbReference type="GO" id="GO:0036503">
    <property type="term" value="P:ERAD pathway"/>
    <property type="evidence" value="ECO:0007669"/>
    <property type="project" value="TreeGrafter"/>
</dbReference>
<evidence type="ECO:0000259" key="23">
    <source>
        <dbReference type="PROSITE" id="PS50089"/>
    </source>
</evidence>
<dbReference type="InterPro" id="IPR001841">
    <property type="entry name" value="Znf_RING"/>
</dbReference>
<dbReference type="GO" id="GO:0005789">
    <property type="term" value="C:endoplasmic reticulum membrane"/>
    <property type="evidence" value="ECO:0007669"/>
    <property type="project" value="UniProtKB-SubCell"/>
</dbReference>
<dbReference type="FunFam" id="3.30.40.10:FF:000194">
    <property type="entry name" value="ERAD-associated E3 ubiquitin-protein ligase HRD1A"/>
    <property type="match status" value="1"/>
</dbReference>
<keyword evidence="14 22" id="KW-1133">Transmembrane helix</keyword>
<keyword evidence="10 20" id="KW-0863">Zinc-finger</keyword>
<feature type="transmembrane region" description="Helical" evidence="22">
    <location>
        <begin position="478"/>
        <end position="504"/>
    </location>
</feature>
<dbReference type="Proteomes" id="UP001408789">
    <property type="component" value="Unassembled WGS sequence"/>
</dbReference>
<dbReference type="InterPro" id="IPR013083">
    <property type="entry name" value="Znf_RING/FYVE/PHD"/>
</dbReference>
<proteinExistence type="inferred from homology"/>